<evidence type="ECO:0000256" key="1">
    <source>
        <dbReference type="PIRNR" id="PIRNR012524"/>
    </source>
</evidence>
<gene>
    <name evidence="3" type="ORF">F8153_06915</name>
</gene>
<dbReference type="InterPro" id="IPR040764">
    <property type="entry name" value="CvfB_WH"/>
</dbReference>
<keyword evidence="4" id="KW-1185">Reference proteome</keyword>
<dbReference type="Pfam" id="PF17783">
    <property type="entry name" value="WHD_CvfB"/>
    <property type="match status" value="1"/>
</dbReference>
<organism evidence="3 4">
    <name type="scientific">Alkaliphilus serpentinus</name>
    <dbReference type="NCBI Taxonomy" id="1482731"/>
    <lineage>
        <taxon>Bacteria</taxon>
        <taxon>Bacillati</taxon>
        <taxon>Bacillota</taxon>
        <taxon>Clostridia</taxon>
        <taxon>Peptostreptococcales</taxon>
        <taxon>Natronincolaceae</taxon>
        <taxon>Alkaliphilus</taxon>
    </lineage>
</organism>
<name>A0A833M7G4_9FIRM</name>
<dbReference type="Gene3D" id="1.10.10.10">
    <property type="entry name" value="Winged helix-like DNA-binding domain superfamily/Winged helix DNA-binding domain"/>
    <property type="match status" value="1"/>
</dbReference>
<reference evidence="3 4" key="1">
    <citation type="submission" date="2019-10" db="EMBL/GenBank/DDBJ databases">
        <title>Alkaliphilus serpentinus sp. nov. and Alkaliphilus pronyensis sp. nov., two novel anaerobic alkaliphilic species isolated from the serpentinized-hosted hydrothermal field of the Prony Bay (New Caledonia).</title>
        <authorList>
            <person name="Postec A."/>
        </authorList>
    </citation>
    <scope>NUCLEOTIDE SEQUENCE [LARGE SCALE GENOMIC DNA]</scope>
    <source>
        <strain evidence="3 4">LacT</strain>
    </source>
</reference>
<comment type="similarity">
    <text evidence="1">Belongs to the CvfB family.</text>
</comment>
<protein>
    <submittedName>
        <fullName evidence="3">S1 RNA-binding domain-containing protein</fullName>
    </submittedName>
</protein>
<proteinExistence type="inferred from homology"/>
<dbReference type="GO" id="GO:0003676">
    <property type="term" value="F:nucleic acid binding"/>
    <property type="evidence" value="ECO:0007669"/>
    <property type="project" value="InterPro"/>
</dbReference>
<dbReference type="InterPro" id="IPR039566">
    <property type="entry name" value="CvfB_S1_st"/>
</dbReference>
<dbReference type="Pfam" id="PF13509">
    <property type="entry name" value="S1_2"/>
    <property type="match status" value="2"/>
</dbReference>
<evidence type="ECO:0000313" key="4">
    <source>
        <dbReference type="Proteomes" id="UP000465601"/>
    </source>
</evidence>
<dbReference type="Gene3D" id="2.40.50.140">
    <property type="entry name" value="Nucleic acid-binding proteins"/>
    <property type="match status" value="2"/>
</dbReference>
<evidence type="ECO:0000259" key="2">
    <source>
        <dbReference type="PROSITE" id="PS50126"/>
    </source>
</evidence>
<dbReference type="PANTHER" id="PTHR37296:SF1">
    <property type="entry name" value="CONSERVED VIRULENCE FACTOR B"/>
    <property type="match status" value="1"/>
</dbReference>
<dbReference type="SMART" id="SM00316">
    <property type="entry name" value="S1"/>
    <property type="match status" value="3"/>
</dbReference>
<dbReference type="PIRSF" id="PIRSF012524">
    <property type="entry name" value="YitL_S1"/>
    <property type="match status" value="1"/>
</dbReference>
<dbReference type="InterPro" id="IPR036388">
    <property type="entry name" value="WH-like_DNA-bd_sf"/>
</dbReference>
<dbReference type="PANTHER" id="PTHR37296">
    <property type="entry name" value="CONSERVED VIRULENCE FACTOR B"/>
    <property type="match status" value="1"/>
</dbReference>
<dbReference type="Pfam" id="PF21543">
    <property type="entry name" value="CvfB_2nd"/>
    <property type="match status" value="1"/>
</dbReference>
<accession>A0A833M7G4</accession>
<comment type="caution">
    <text evidence="3">The sequence shown here is derived from an EMBL/GenBank/DDBJ whole genome shotgun (WGS) entry which is preliminary data.</text>
</comment>
<dbReference type="AlphaFoldDB" id="A0A833M7G4"/>
<feature type="domain" description="S1 motif" evidence="2">
    <location>
        <begin position="146"/>
        <end position="207"/>
    </location>
</feature>
<dbReference type="SUPFAM" id="SSF50249">
    <property type="entry name" value="Nucleic acid-binding proteins"/>
    <property type="match status" value="1"/>
</dbReference>
<dbReference type="EMBL" id="WBZB01000018">
    <property type="protein sequence ID" value="KAB3530439.1"/>
    <property type="molecule type" value="Genomic_DNA"/>
</dbReference>
<dbReference type="InterPro" id="IPR003029">
    <property type="entry name" value="S1_domain"/>
</dbReference>
<sequence length="283" mass="32407">MKVEIGKKNQLIVTKILKNAVFLSNGRDEDHIILPIGELSEDISEGDSIEVFIYRDSEDKLAATTKEPLAKVGELAYLKVVDVTKIGAFLYWGLEKDLFVPIREQTCKMEKHKYYLVKIYLDKSKRLCGSMKLEDALRTDSPFKAGDTVQGTVYGLSRDLGVFVAVENKYHGLLHNSEVTKDYRIGDKEVFRIVKVRDDGKLDLSTKKLAHHQMEEDANDIVKYMIRNKGYLPLRDNSSPEEIKKYFKISKNAFKRAIGKLLKERIVEIDSDGIRFTKDKPVE</sequence>
<dbReference type="Proteomes" id="UP000465601">
    <property type="component" value="Unassembled WGS sequence"/>
</dbReference>
<evidence type="ECO:0000313" key="3">
    <source>
        <dbReference type="EMBL" id="KAB3530439.1"/>
    </source>
</evidence>
<dbReference type="InterPro" id="IPR014464">
    <property type="entry name" value="CvfB_fam"/>
</dbReference>
<dbReference type="OrthoDB" id="9801597at2"/>
<dbReference type="InterPro" id="IPR012340">
    <property type="entry name" value="NA-bd_OB-fold"/>
</dbReference>
<dbReference type="InterPro" id="IPR048587">
    <property type="entry name" value="CvfB_S1_3rd"/>
</dbReference>
<dbReference type="PROSITE" id="PS50126">
    <property type="entry name" value="S1"/>
    <property type="match status" value="1"/>
</dbReference>
<dbReference type="RefSeq" id="WP_151865650.1">
    <property type="nucleotide sequence ID" value="NZ_WBZB01000018.1"/>
</dbReference>